<evidence type="ECO:0000256" key="1">
    <source>
        <dbReference type="SAM" id="Phobius"/>
    </source>
</evidence>
<evidence type="ECO:0000313" key="4">
    <source>
        <dbReference type="Proteomes" id="UP000027981"/>
    </source>
</evidence>
<dbReference type="KEGG" id="ppac:PAP_09985"/>
<reference evidence="4" key="1">
    <citation type="submission" date="2013-06" db="EMBL/GenBank/DDBJ databases">
        <title>Complete Genome Sequence of Hyperthermophilic Palaeococcus pacificus DY20341T, Isolated from a Deep-Sea Hydrothermal Sediments.</title>
        <authorList>
            <person name="Zeng X."/>
            <person name="Shao Z."/>
        </authorList>
    </citation>
    <scope>NUCLEOTIDE SEQUENCE [LARGE SCALE GENOMIC DNA]</scope>
    <source>
        <strain evidence="4">DY20341</strain>
    </source>
</reference>
<keyword evidence="1" id="KW-0472">Membrane</keyword>
<dbReference type="RefSeq" id="WP_048165826.1">
    <property type="nucleotide sequence ID" value="NZ_CP006019.1"/>
</dbReference>
<dbReference type="eggNOG" id="arCOG03796">
    <property type="taxonomic scope" value="Archaea"/>
</dbReference>
<dbReference type="HOGENOM" id="CLU_067022_2_0_2"/>
<keyword evidence="4" id="KW-1185">Reference proteome</keyword>
<feature type="transmembrane region" description="Helical" evidence="1">
    <location>
        <begin position="40"/>
        <end position="61"/>
    </location>
</feature>
<evidence type="ECO:0000259" key="2">
    <source>
        <dbReference type="Pfam" id="PF05763"/>
    </source>
</evidence>
<dbReference type="EMBL" id="CP006019">
    <property type="protein sequence ID" value="AIF70371.1"/>
    <property type="molecule type" value="Genomic_DNA"/>
</dbReference>
<feature type="transmembrane region" description="Helical" evidence="1">
    <location>
        <begin position="6"/>
        <end position="28"/>
    </location>
</feature>
<sequence length="259" mass="29971">MELRVPLYLLAYDSILLIALGYVWIFFMKRLRRYSKELKVFVQNAAFFLGIAVFGRLIDFLDNFISIPYDVEILTTCYFISIVGIIYTIVQYIITVEQTYMPTLNSQKIQKNEEVKSPGEAFLAFSSKNRALDVLEIINDLDSPTLIITRAPRFYEEFKNENILTLWVTQATDRGVSPTKLHVIQDFAINFAQKNPRAFVIIDCLEYIILYNGFETTFKFLVGLKDHLTLRGDTLILLIDKDALNVSQHSLLLKEFKPL</sequence>
<dbReference type="OrthoDB" id="86083at2157"/>
<dbReference type="GeneID" id="24843089"/>
<dbReference type="Proteomes" id="UP000027981">
    <property type="component" value="Chromosome"/>
</dbReference>
<gene>
    <name evidence="3" type="ORF">PAP_09985</name>
</gene>
<protein>
    <recommendedName>
        <fullName evidence="2">DUF835 domain-containing protein</fullName>
    </recommendedName>
</protein>
<reference evidence="3 4" key="2">
    <citation type="journal article" date="2015" name="Genome Announc.">
        <title>Complete Genome Sequence of Hyperthermophilic Piezophilic Archaeon Palaeococcus pacificus DY20341T, Isolated from Deep-Sea Hydrothermal Sediments.</title>
        <authorList>
            <person name="Zeng X."/>
            <person name="Jebbar M."/>
            <person name="Shao Z."/>
        </authorList>
    </citation>
    <scope>NUCLEOTIDE SEQUENCE [LARGE SCALE GENOMIC DNA]</scope>
    <source>
        <strain evidence="3 4">DY20341</strain>
    </source>
</reference>
<feature type="transmembrane region" description="Helical" evidence="1">
    <location>
        <begin position="73"/>
        <end position="94"/>
    </location>
</feature>
<dbReference type="Pfam" id="PF05763">
    <property type="entry name" value="DUF835"/>
    <property type="match status" value="1"/>
</dbReference>
<name>A0A075LVZ1_9EURY</name>
<keyword evidence="1" id="KW-0812">Transmembrane</keyword>
<feature type="domain" description="DUF835" evidence="2">
    <location>
        <begin position="126"/>
        <end position="256"/>
    </location>
</feature>
<dbReference type="AlphaFoldDB" id="A0A075LVZ1"/>
<evidence type="ECO:0000313" key="3">
    <source>
        <dbReference type="EMBL" id="AIF70371.1"/>
    </source>
</evidence>
<proteinExistence type="predicted"/>
<dbReference type="STRING" id="1343739.PAP_09985"/>
<dbReference type="InterPro" id="IPR008553">
    <property type="entry name" value="DUF835"/>
</dbReference>
<organism evidence="3 4">
    <name type="scientific">Palaeococcus pacificus DY20341</name>
    <dbReference type="NCBI Taxonomy" id="1343739"/>
    <lineage>
        <taxon>Archaea</taxon>
        <taxon>Methanobacteriati</taxon>
        <taxon>Methanobacteriota</taxon>
        <taxon>Thermococci</taxon>
        <taxon>Thermococcales</taxon>
        <taxon>Thermococcaceae</taxon>
        <taxon>Palaeococcus</taxon>
    </lineage>
</organism>
<accession>A0A075LVZ1</accession>
<keyword evidence="1" id="KW-1133">Transmembrane helix</keyword>